<reference evidence="3" key="1">
    <citation type="submission" date="2021-03" db="EMBL/GenBank/DDBJ databases">
        <title>Genome sequencing and assembly of Tianweitania sediminis.</title>
        <authorList>
            <person name="Chhetri G."/>
        </authorList>
    </citation>
    <scope>NUCLEOTIDE SEQUENCE</scope>
    <source>
        <strain evidence="3">Z8</strain>
    </source>
</reference>
<dbReference type="Gene3D" id="1.20.1260.10">
    <property type="match status" value="1"/>
</dbReference>
<sequence length="166" mass="17852">MKPYVASLAAAVCLTSPVAFAQEQSISLPEACRTAAMSTGAGDQMQQMKQGMSKNMEAVQEAMSQVTETQRSMHRSMLEMNGPMMEGSMNIDADVSWICAMIPHHQGAIAMAQAGLAKADNEESRRLAEKTIDENEKGLRELIAWAEEHAAAESDDEAGSEGKSSN</sequence>
<accession>A0A8J7RQH0</accession>
<dbReference type="Proteomes" id="UP000666240">
    <property type="component" value="Unassembled WGS sequence"/>
</dbReference>
<comment type="caution">
    <text evidence="3">The sequence shown here is derived from an EMBL/GenBank/DDBJ whole genome shotgun (WGS) entry which is preliminary data.</text>
</comment>
<organism evidence="3 4">
    <name type="scientific">Tianweitania sediminis</name>
    <dbReference type="NCBI Taxonomy" id="1502156"/>
    <lineage>
        <taxon>Bacteria</taxon>
        <taxon>Pseudomonadati</taxon>
        <taxon>Pseudomonadota</taxon>
        <taxon>Alphaproteobacteria</taxon>
        <taxon>Hyphomicrobiales</taxon>
        <taxon>Phyllobacteriaceae</taxon>
        <taxon>Tianweitania</taxon>
    </lineage>
</organism>
<dbReference type="Pfam" id="PF03713">
    <property type="entry name" value="DUF305"/>
    <property type="match status" value="1"/>
</dbReference>
<feature type="chain" id="PRO_5035149626" evidence="1">
    <location>
        <begin position="22"/>
        <end position="166"/>
    </location>
</feature>
<feature type="domain" description="DUF305" evidence="2">
    <location>
        <begin position="41"/>
        <end position="145"/>
    </location>
</feature>
<protein>
    <submittedName>
        <fullName evidence="3">DUF305 domain-containing protein</fullName>
    </submittedName>
</protein>
<name>A0A8J7RQH0_9HYPH</name>
<evidence type="ECO:0000256" key="1">
    <source>
        <dbReference type="SAM" id="SignalP"/>
    </source>
</evidence>
<dbReference type="EMBL" id="JAGIYY010000012">
    <property type="protein sequence ID" value="MBP0441291.1"/>
    <property type="molecule type" value="Genomic_DNA"/>
</dbReference>
<evidence type="ECO:0000313" key="3">
    <source>
        <dbReference type="EMBL" id="MBP0441291.1"/>
    </source>
</evidence>
<keyword evidence="4" id="KW-1185">Reference proteome</keyword>
<keyword evidence="1" id="KW-0732">Signal</keyword>
<dbReference type="RefSeq" id="WP_209337312.1">
    <property type="nucleotide sequence ID" value="NZ_JAGIYY010000012.1"/>
</dbReference>
<evidence type="ECO:0000313" key="4">
    <source>
        <dbReference type="Proteomes" id="UP000666240"/>
    </source>
</evidence>
<dbReference type="PANTHER" id="PTHR36933:SF1">
    <property type="entry name" value="SLL0788 PROTEIN"/>
    <property type="match status" value="1"/>
</dbReference>
<dbReference type="PANTHER" id="PTHR36933">
    <property type="entry name" value="SLL0788 PROTEIN"/>
    <property type="match status" value="1"/>
</dbReference>
<evidence type="ECO:0000259" key="2">
    <source>
        <dbReference type="Pfam" id="PF03713"/>
    </source>
</evidence>
<feature type="signal peptide" evidence="1">
    <location>
        <begin position="1"/>
        <end position="21"/>
    </location>
</feature>
<dbReference type="AlphaFoldDB" id="A0A8J7RQH0"/>
<dbReference type="InterPro" id="IPR012347">
    <property type="entry name" value="Ferritin-like"/>
</dbReference>
<proteinExistence type="predicted"/>
<gene>
    <name evidence="3" type="ORF">J5Y06_21825</name>
</gene>
<dbReference type="InterPro" id="IPR005183">
    <property type="entry name" value="DUF305_CopM-like"/>
</dbReference>